<feature type="transmembrane region" description="Helical" evidence="9">
    <location>
        <begin position="126"/>
        <end position="143"/>
    </location>
</feature>
<keyword evidence="5 9" id="KW-0812">Transmembrane</keyword>
<organism evidence="10 11">
    <name type="scientific">Desulfatibacillum aliphaticivorans</name>
    <dbReference type="NCBI Taxonomy" id="218208"/>
    <lineage>
        <taxon>Bacteria</taxon>
        <taxon>Pseudomonadati</taxon>
        <taxon>Thermodesulfobacteriota</taxon>
        <taxon>Desulfobacteria</taxon>
        <taxon>Desulfobacterales</taxon>
        <taxon>Desulfatibacillaceae</taxon>
        <taxon>Desulfatibacillum</taxon>
    </lineage>
</organism>
<keyword evidence="4" id="KW-0808">Transferase</keyword>
<dbReference type="AlphaFoldDB" id="B8FCC8"/>
<dbReference type="SMART" id="SM00028">
    <property type="entry name" value="TPR"/>
    <property type="match status" value="2"/>
</dbReference>
<feature type="transmembrane region" description="Helical" evidence="9">
    <location>
        <begin position="155"/>
        <end position="171"/>
    </location>
</feature>
<dbReference type="InterPro" id="IPR011990">
    <property type="entry name" value="TPR-like_helical_dom_sf"/>
</dbReference>
<evidence type="ECO:0000256" key="9">
    <source>
        <dbReference type="SAM" id="Phobius"/>
    </source>
</evidence>
<sequence length="518" mass="56370">MPCFFRVICPARNKALFMTIFNKWYTGLALALIGVAGVLAGTADYGPGMSPDSTSYVECARHLLDGEGFHTGWGLYVRWPPLFPILLAGLGLLGLDVMDVFRFFNAACFGLIIYFVHRLFAKDLKFPYLVFTGAVTVLLFEPLLKTSMMVLSEPLYTLLTVFFVMSIHAYTKTQTYSQAAWTGCITGMAALTRYYGVSLILCGGLIILLSSRELHWKSVMGRAGAFGLIASLPLGAWLLRNFLQTGSLAGPRGTNPYGFVEIIEILSRSLTGFIMPQAVPPAFRLLICAAALFAFLFLFKRFSDSAEKEWTLAKTMAVTVLVCTGFLLYSYLTTWLDPTADRYLAPVQFAAVFLALYFVDSLIGAAPQIHQAGKLAAPVVLVLCTLWMGGLSLHVISRSGEVINNPEKNLAWMEVTSNMHPSASLLTTKGNALLDLGEFSKAAESFEQAAKLSRAPGPAWIAAGKAAIRAEDYLMAVRMLENAKEFDPVAGEAEELLSQLPPGVCGSIQDPVSGHDSP</sequence>
<dbReference type="Proteomes" id="UP000000739">
    <property type="component" value="Chromosome"/>
</dbReference>
<dbReference type="eggNOG" id="COG1807">
    <property type="taxonomic scope" value="Bacteria"/>
</dbReference>
<feature type="transmembrane region" description="Helical" evidence="9">
    <location>
        <begin position="73"/>
        <end position="93"/>
    </location>
</feature>
<dbReference type="GO" id="GO:0009103">
    <property type="term" value="P:lipopolysaccharide biosynthetic process"/>
    <property type="evidence" value="ECO:0007669"/>
    <property type="project" value="UniProtKB-ARBA"/>
</dbReference>
<dbReference type="GO" id="GO:0005886">
    <property type="term" value="C:plasma membrane"/>
    <property type="evidence" value="ECO:0007669"/>
    <property type="project" value="UniProtKB-SubCell"/>
</dbReference>
<dbReference type="HOGENOM" id="CLU_525537_0_0_7"/>
<keyword evidence="8" id="KW-0802">TPR repeat</keyword>
<accession>B8FCC8</accession>
<feature type="transmembrane region" description="Helical" evidence="9">
    <location>
        <begin position="24"/>
        <end position="43"/>
    </location>
</feature>
<keyword evidence="7 9" id="KW-0472">Membrane</keyword>
<keyword evidence="6 9" id="KW-1133">Transmembrane helix</keyword>
<comment type="subcellular location">
    <subcellularLocation>
        <location evidence="1">Cell membrane</location>
        <topology evidence="1">Multi-pass membrane protein</topology>
    </subcellularLocation>
</comment>
<feature type="transmembrane region" description="Helical" evidence="9">
    <location>
        <begin position="191"/>
        <end position="211"/>
    </location>
</feature>
<protein>
    <submittedName>
        <fullName evidence="10">Tetratricopeptide TPR_2 repeat protein</fullName>
    </submittedName>
</protein>
<evidence type="ECO:0000256" key="3">
    <source>
        <dbReference type="ARBA" id="ARBA00022676"/>
    </source>
</evidence>
<dbReference type="GO" id="GO:0016763">
    <property type="term" value="F:pentosyltransferase activity"/>
    <property type="evidence" value="ECO:0007669"/>
    <property type="project" value="TreeGrafter"/>
</dbReference>
<evidence type="ECO:0000313" key="11">
    <source>
        <dbReference type="Proteomes" id="UP000000739"/>
    </source>
</evidence>
<keyword evidence="11" id="KW-1185">Reference proteome</keyword>
<evidence type="ECO:0000256" key="8">
    <source>
        <dbReference type="PROSITE-ProRule" id="PRU00339"/>
    </source>
</evidence>
<feature type="transmembrane region" description="Helical" evidence="9">
    <location>
        <begin position="343"/>
        <end position="363"/>
    </location>
</feature>
<evidence type="ECO:0000313" key="10">
    <source>
        <dbReference type="EMBL" id="ACL05546.1"/>
    </source>
</evidence>
<dbReference type="eggNOG" id="COG0457">
    <property type="taxonomic scope" value="Bacteria"/>
</dbReference>
<feature type="transmembrane region" description="Helical" evidence="9">
    <location>
        <begin position="375"/>
        <end position="396"/>
    </location>
</feature>
<evidence type="ECO:0000256" key="6">
    <source>
        <dbReference type="ARBA" id="ARBA00022989"/>
    </source>
</evidence>
<gene>
    <name evidence="10" type="ordered locus">Dalk_3860</name>
</gene>
<feature type="transmembrane region" description="Helical" evidence="9">
    <location>
        <begin position="311"/>
        <end position="331"/>
    </location>
</feature>
<dbReference type="SUPFAM" id="SSF48452">
    <property type="entry name" value="TPR-like"/>
    <property type="match status" value="1"/>
</dbReference>
<dbReference type="Gene3D" id="1.25.40.10">
    <property type="entry name" value="Tetratricopeptide repeat domain"/>
    <property type="match status" value="1"/>
</dbReference>
<feature type="transmembrane region" description="Helical" evidence="9">
    <location>
        <begin position="100"/>
        <end position="120"/>
    </location>
</feature>
<dbReference type="PROSITE" id="PS50005">
    <property type="entry name" value="TPR"/>
    <property type="match status" value="1"/>
</dbReference>
<dbReference type="PANTHER" id="PTHR33908:SF11">
    <property type="entry name" value="MEMBRANE PROTEIN"/>
    <property type="match status" value="1"/>
</dbReference>
<keyword evidence="3" id="KW-0328">Glycosyltransferase</keyword>
<dbReference type="PANTHER" id="PTHR33908">
    <property type="entry name" value="MANNOSYLTRANSFERASE YKCB-RELATED"/>
    <property type="match status" value="1"/>
</dbReference>
<proteinExistence type="predicted"/>
<dbReference type="InterPro" id="IPR019734">
    <property type="entry name" value="TPR_rpt"/>
</dbReference>
<reference evidence="10 11" key="1">
    <citation type="journal article" date="2012" name="Environ. Microbiol.">
        <title>The genome sequence of Desulfatibacillum alkenivorans AK-01: a blueprint for anaerobic alkane oxidation.</title>
        <authorList>
            <person name="Callaghan A.V."/>
            <person name="Morris B.E."/>
            <person name="Pereira I.A."/>
            <person name="McInerney M.J."/>
            <person name="Austin R.N."/>
            <person name="Groves J.T."/>
            <person name="Kukor J.J."/>
            <person name="Suflita J.M."/>
            <person name="Young L.Y."/>
            <person name="Zylstra G.J."/>
            <person name="Wawrik B."/>
        </authorList>
    </citation>
    <scope>NUCLEOTIDE SEQUENCE [LARGE SCALE GENOMIC DNA]</scope>
    <source>
        <strain evidence="10 11">AK-01</strain>
    </source>
</reference>
<keyword evidence="2" id="KW-1003">Cell membrane</keyword>
<feature type="repeat" description="TPR" evidence="8">
    <location>
        <begin position="423"/>
        <end position="456"/>
    </location>
</feature>
<feature type="transmembrane region" description="Helical" evidence="9">
    <location>
        <begin position="282"/>
        <end position="299"/>
    </location>
</feature>
<evidence type="ECO:0000256" key="7">
    <source>
        <dbReference type="ARBA" id="ARBA00023136"/>
    </source>
</evidence>
<evidence type="ECO:0000256" key="1">
    <source>
        <dbReference type="ARBA" id="ARBA00004651"/>
    </source>
</evidence>
<feature type="transmembrane region" description="Helical" evidence="9">
    <location>
        <begin position="223"/>
        <end position="243"/>
    </location>
</feature>
<dbReference type="InterPro" id="IPR050297">
    <property type="entry name" value="LipidA_mod_glycosyltrf_83"/>
</dbReference>
<dbReference type="EMBL" id="CP001322">
    <property type="protein sequence ID" value="ACL05546.1"/>
    <property type="molecule type" value="Genomic_DNA"/>
</dbReference>
<evidence type="ECO:0000256" key="2">
    <source>
        <dbReference type="ARBA" id="ARBA00022475"/>
    </source>
</evidence>
<dbReference type="KEGG" id="dal:Dalk_3860"/>
<evidence type="ECO:0000256" key="5">
    <source>
        <dbReference type="ARBA" id="ARBA00022692"/>
    </source>
</evidence>
<name>B8FCC8_DESAL</name>
<evidence type="ECO:0000256" key="4">
    <source>
        <dbReference type="ARBA" id="ARBA00022679"/>
    </source>
</evidence>